<name>A0ABD1ZUN9_VESSQ</name>
<evidence type="ECO:0000313" key="3">
    <source>
        <dbReference type="Proteomes" id="UP001607302"/>
    </source>
</evidence>
<dbReference type="PANTHER" id="PTHR11161:SF0">
    <property type="entry name" value="O-ACYLTRANSFERASE LIKE PROTEIN"/>
    <property type="match status" value="1"/>
</dbReference>
<feature type="compositionally biased region" description="Basic and acidic residues" evidence="1">
    <location>
        <begin position="51"/>
        <end position="63"/>
    </location>
</feature>
<feature type="compositionally biased region" description="Basic and acidic residues" evidence="1">
    <location>
        <begin position="249"/>
        <end position="273"/>
    </location>
</feature>
<feature type="region of interest" description="Disordered" evidence="1">
    <location>
        <begin position="1"/>
        <end position="230"/>
    </location>
</feature>
<feature type="compositionally biased region" description="Basic and acidic residues" evidence="1">
    <location>
        <begin position="165"/>
        <end position="209"/>
    </location>
</feature>
<feature type="region of interest" description="Disordered" evidence="1">
    <location>
        <begin position="673"/>
        <end position="743"/>
    </location>
</feature>
<dbReference type="PANTHER" id="PTHR11161">
    <property type="entry name" value="O-ACYLTRANSFERASE"/>
    <property type="match status" value="1"/>
</dbReference>
<reference evidence="2 3" key="1">
    <citation type="journal article" date="2024" name="Ann. Entomol. Soc. Am.">
        <title>Genomic analyses of the southern and eastern yellowjacket wasps (Hymenoptera: Vespidae) reveal evolutionary signatures of social life.</title>
        <authorList>
            <person name="Catto M.A."/>
            <person name="Caine P.B."/>
            <person name="Orr S.E."/>
            <person name="Hunt B.G."/>
            <person name="Goodisman M.A.D."/>
        </authorList>
    </citation>
    <scope>NUCLEOTIDE SEQUENCE [LARGE SCALE GENOMIC DNA]</scope>
    <source>
        <strain evidence="2">233</strain>
        <tissue evidence="2">Head and thorax</tissue>
    </source>
</reference>
<keyword evidence="3" id="KW-1185">Reference proteome</keyword>
<feature type="region of interest" description="Disordered" evidence="1">
    <location>
        <begin position="249"/>
        <end position="361"/>
    </location>
</feature>
<protein>
    <submittedName>
        <fullName evidence="2">Uncharacterized protein</fullName>
    </submittedName>
</protein>
<feature type="compositionally biased region" description="Basic and acidic residues" evidence="1">
    <location>
        <begin position="102"/>
        <end position="139"/>
    </location>
</feature>
<feature type="compositionally biased region" description="Basic and acidic residues" evidence="1">
    <location>
        <begin position="348"/>
        <end position="357"/>
    </location>
</feature>
<feature type="compositionally biased region" description="Acidic residues" evidence="1">
    <location>
        <begin position="79"/>
        <end position="101"/>
    </location>
</feature>
<dbReference type="AlphaFoldDB" id="A0ABD1ZUN9"/>
<proteinExistence type="predicted"/>
<feature type="compositionally biased region" description="Acidic residues" evidence="1">
    <location>
        <begin position="210"/>
        <end position="223"/>
    </location>
</feature>
<evidence type="ECO:0000313" key="2">
    <source>
        <dbReference type="EMBL" id="KAL2711951.1"/>
    </source>
</evidence>
<sequence length="743" mass="85168">MSSQVPPISRKPPVETVSSTIEEDASTQKIGSRLLGGHQFADKSSAGFSIKKKENTIDNKDGYDDNSENQSEESKNDDVVVENEEEEIQAEDDEDESVELSEADKSKDSEANQEEVDKSKSIERKEMEREAKVKDKEEDYGTMNVLGWSFKLSAGSVSKSTTTKNTKEVKYRKDVVDEDKEKRKSSIKSQKKDSEYVEREMLDDSKDDHNDDDDDDDEKDNEIEDKLKVSSLTSKKLEKVRYADKDKVISIEYTDRATKPTKTESDENKDMKKVKSAKVIKIKTEQEKKLKKSGSIEPAKYKSDEDKKTKKAETVKLTKIEPGSSKSSLKSEEKRKPPSKTETPEATTKSKDEVEKSVKRKVKRAVPQTSSYAELCKKNAWTNLLYIQNFSSLEEMCATHTHQLTLDILKQLYRAGNLSYILSLHRAIPYACGVGLGVLLHHIGKTVKIHKAFMILGWLIAMSFGTWSLFSPWRSAKRDYVYDVEEVTHYTVISPVSNQKEEETRRNRRSLSRTKEIKKSMSIEIEDDYIRRRNEEAYSSQYRRSESKERSSAREHNDYRSWEFINKERSMSIGPDSMRFLTESEEYVPEKNPYSEKRDSSIRGDKDVVSFNFVLMKDNKRKSVQDLTKLDDSDLTESGLSLVKEKDIEILPKGSLGLYKRESIIKRQANEEDSEYYLPERPKLVQSTDTEDNQQSSKSEIESDIDSTSVRQSSNTDVDESGPCSISETDSDTSRFVWPTEDE</sequence>
<dbReference type="EMBL" id="JAUDFV010000167">
    <property type="protein sequence ID" value="KAL2711951.1"/>
    <property type="molecule type" value="Genomic_DNA"/>
</dbReference>
<gene>
    <name evidence="2" type="ORF">V1478_018186</name>
</gene>
<evidence type="ECO:0000256" key="1">
    <source>
        <dbReference type="SAM" id="MobiDB-lite"/>
    </source>
</evidence>
<accession>A0ABD1ZUN9</accession>
<comment type="caution">
    <text evidence="2">The sequence shown here is derived from an EMBL/GenBank/DDBJ whole genome shotgun (WGS) entry which is preliminary data.</text>
</comment>
<dbReference type="InterPro" id="IPR052728">
    <property type="entry name" value="O2_lipid_transport_reg"/>
</dbReference>
<feature type="compositionally biased region" description="Basic and acidic residues" evidence="1">
    <location>
        <begin position="299"/>
        <end position="319"/>
    </location>
</feature>
<dbReference type="Proteomes" id="UP001607302">
    <property type="component" value="Unassembled WGS sequence"/>
</dbReference>
<organism evidence="2 3">
    <name type="scientific">Vespula squamosa</name>
    <name type="common">Southern yellow jacket</name>
    <name type="synonym">Wasp</name>
    <dbReference type="NCBI Taxonomy" id="30214"/>
    <lineage>
        <taxon>Eukaryota</taxon>
        <taxon>Metazoa</taxon>
        <taxon>Ecdysozoa</taxon>
        <taxon>Arthropoda</taxon>
        <taxon>Hexapoda</taxon>
        <taxon>Insecta</taxon>
        <taxon>Pterygota</taxon>
        <taxon>Neoptera</taxon>
        <taxon>Endopterygota</taxon>
        <taxon>Hymenoptera</taxon>
        <taxon>Apocrita</taxon>
        <taxon>Aculeata</taxon>
        <taxon>Vespoidea</taxon>
        <taxon>Vespidae</taxon>
        <taxon>Vespinae</taxon>
        <taxon>Vespula</taxon>
    </lineage>
</organism>